<dbReference type="Proteomes" id="UP000562929">
    <property type="component" value="Unassembled WGS sequence"/>
</dbReference>
<dbReference type="PANTHER" id="PTHR28063:SF1">
    <property type="entry name" value="RNA POLYMERASE II NUCLEAR LOCALIZATION PROTEIN IWR1"/>
    <property type="match status" value="1"/>
</dbReference>
<comment type="similarity">
    <text evidence="1">Belongs to the IWR1/SLC7A6OS family.</text>
</comment>
<feature type="region of interest" description="Disordered" evidence="2">
    <location>
        <begin position="362"/>
        <end position="398"/>
    </location>
</feature>
<feature type="compositionally biased region" description="Acidic residues" evidence="2">
    <location>
        <begin position="314"/>
        <end position="328"/>
    </location>
</feature>
<evidence type="ECO:0000313" key="4">
    <source>
        <dbReference type="EMBL" id="KAF4581866.1"/>
    </source>
</evidence>
<reference evidence="4 5" key="1">
    <citation type="journal article" date="2020" name="G3 (Bethesda)">
        <title>Genetic Underpinnings of Host Manipulation by Ophiocordyceps as Revealed by Comparative Transcriptomics.</title>
        <authorList>
            <person name="Will I."/>
            <person name="Das B."/>
            <person name="Trinh T."/>
            <person name="Brachmann A."/>
            <person name="Ohm R.A."/>
            <person name="de Bekker C."/>
        </authorList>
    </citation>
    <scope>NUCLEOTIDE SEQUENCE [LARGE SCALE GENOMIC DNA]</scope>
    <source>
        <strain evidence="4 5">EC05</strain>
    </source>
</reference>
<sequence length="409" mass="46363">MSIPPQLIRVKRKRDEEVPVTFLQFDEGQKRHRSNSNWAYRRRGAASETVPSPQKPVIHVSQPEDVPLLAGQRRKASPARQSRPSGPGVTASGAELRRFHMSRSILSARKNTALRTGISKHGGRVPAIFVERDQNKLRRERKPVVAQNAVATESGPPALEDSTPMTVQTRDLKRAGAGNKARSRQGNSPTHTPLPASVMNRRTDEEMEKVAAEMDRWVLNEIGANLADMEERERRFRPKAPVQRYHERHPECEQTRDVVMDDASDGVSDDDDEWIVEEYVRIPANSVAVDVSPSDIGVLVLDDEDESLLFFGSLEDDEGEAEDEEDENAENHYTADYPEEEVESDDEFDRRAYDYRCGASDDEEFDEACCSDHYEAPLNDDDDDNNDDNDDDAKMERIRAFMRRHPTFG</sequence>
<feature type="domain" description="Transcription factor Iwr1" evidence="3">
    <location>
        <begin position="272"/>
        <end position="341"/>
    </location>
</feature>
<feature type="region of interest" description="Disordered" evidence="2">
    <location>
        <begin position="139"/>
        <end position="197"/>
    </location>
</feature>
<feature type="region of interest" description="Disordered" evidence="2">
    <location>
        <begin position="242"/>
        <end position="269"/>
    </location>
</feature>
<dbReference type="Pfam" id="PF08574">
    <property type="entry name" value="Iwr1"/>
    <property type="match status" value="1"/>
</dbReference>
<evidence type="ECO:0000259" key="3">
    <source>
        <dbReference type="Pfam" id="PF08574"/>
    </source>
</evidence>
<gene>
    <name evidence="4" type="ORF">GQ602_006490</name>
</gene>
<accession>A0A8H4VB00</accession>
<dbReference type="GO" id="GO:0005737">
    <property type="term" value="C:cytoplasm"/>
    <property type="evidence" value="ECO:0007669"/>
    <property type="project" value="TreeGrafter"/>
</dbReference>
<dbReference type="InterPro" id="IPR013883">
    <property type="entry name" value="TF_Iwr1_dom"/>
</dbReference>
<dbReference type="AlphaFoldDB" id="A0A8H4VB00"/>
<protein>
    <submittedName>
        <fullName evidence="4">Transcription factor Iwr1</fullName>
    </submittedName>
</protein>
<feature type="compositionally biased region" description="Acidic residues" evidence="2">
    <location>
        <begin position="337"/>
        <end position="347"/>
    </location>
</feature>
<keyword evidence="5" id="KW-1185">Reference proteome</keyword>
<dbReference type="PANTHER" id="PTHR28063">
    <property type="entry name" value="RNA POLYMERASE II NUCLEAR LOCALIZATION PROTEIN IWR1"/>
    <property type="match status" value="1"/>
</dbReference>
<dbReference type="InterPro" id="IPR040150">
    <property type="entry name" value="Iwr1"/>
</dbReference>
<feature type="compositionally biased region" description="Acidic residues" evidence="2">
    <location>
        <begin position="260"/>
        <end position="269"/>
    </location>
</feature>
<name>A0A8H4VB00_9HYPO</name>
<dbReference type="GO" id="GO:0006606">
    <property type="term" value="P:protein import into nucleus"/>
    <property type="evidence" value="ECO:0007669"/>
    <property type="project" value="InterPro"/>
</dbReference>
<feature type="region of interest" description="Disordered" evidence="2">
    <location>
        <begin position="28"/>
        <end position="96"/>
    </location>
</feature>
<organism evidence="4 5">
    <name type="scientific">Ophiocordyceps camponoti-floridani</name>
    <dbReference type="NCBI Taxonomy" id="2030778"/>
    <lineage>
        <taxon>Eukaryota</taxon>
        <taxon>Fungi</taxon>
        <taxon>Dikarya</taxon>
        <taxon>Ascomycota</taxon>
        <taxon>Pezizomycotina</taxon>
        <taxon>Sordariomycetes</taxon>
        <taxon>Hypocreomycetidae</taxon>
        <taxon>Hypocreales</taxon>
        <taxon>Ophiocordycipitaceae</taxon>
        <taxon>Ophiocordyceps</taxon>
    </lineage>
</organism>
<evidence type="ECO:0000313" key="5">
    <source>
        <dbReference type="Proteomes" id="UP000562929"/>
    </source>
</evidence>
<comment type="caution">
    <text evidence="4">The sequence shown here is derived from an EMBL/GenBank/DDBJ whole genome shotgun (WGS) entry which is preliminary data.</text>
</comment>
<dbReference type="OrthoDB" id="6255506at2759"/>
<evidence type="ECO:0000256" key="2">
    <source>
        <dbReference type="SAM" id="MobiDB-lite"/>
    </source>
</evidence>
<dbReference type="EMBL" id="JAACLJ010000008">
    <property type="protein sequence ID" value="KAF4581866.1"/>
    <property type="molecule type" value="Genomic_DNA"/>
</dbReference>
<feature type="compositionally biased region" description="Basic residues" evidence="2">
    <location>
        <begin position="30"/>
        <end position="44"/>
    </location>
</feature>
<feature type="compositionally biased region" description="Acidic residues" evidence="2">
    <location>
        <begin position="378"/>
        <end position="391"/>
    </location>
</feature>
<feature type="compositionally biased region" description="Basic and acidic residues" evidence="2">
    <location>
        <begin position="244"/>
        <end position="259"/>
    </location>
</feature>
<evidence type="ECO:0000256" key="1">
    <source>
        <dbReference type="ARBA" id="ARBA00010218"/>
    </source>
</evidence>
<feature type="region of interest" description="Disordered" evidence="2">
    <location>
        <begin position="310"/>
        <end position="349"/>
    </location>
</feature>
<proteinExistence type="inferred from homology"/>